<keyword evidence="3" id="KW-1185">Reference proteome</keyword>
<name>A0ABR2U4V2_9ROSI</name>
<sequence length="83" mass="9631">MNVVFVRDQRHEPTPPRDRNIKSNQGRKLRRLRDKPVTQQDALPNSEVFLAEMFIDARPVVSTEASPLSSCKGRLSRHIHRQD</sequence>
<feature type="compositionally biased region" description="Basic and acidic residues" evidence="1">
    <location>
        <begin position="7"/>
        <end position="21"/>
    </location>
</feature>
<protein>
    <submittedName>
        <fullName evidence="2">Uncharacterized protein</fullName>
    </submittedName>
</protein>
<comment type="caution">
    <text evidence="2">The sequence shown here is derived from an EMBL/GenBank/DDBJ whole genome shotgun (WGS) entry which is preliminary data.</text>
</comment>
<feature type="region of interest" description="Disordered" evidence="1">
    <location>
        <begin position="1"/>
        <end position="39"/>
    </location>
</feature>
<dbReference type="Proteomes" id="UP001396334">
    <property type="component" value="Unassembled WGS sequence"/>
</dbReference>
<evidence type="ECO:0000313" key="3">
    <source>
        <dbReference type="Proteomes" id="UP001396334"/>
    </source>
</evidence>
<accession>A0ABR2U4V2</accession>
<evidence type="ECO:0000256" key="1">
    <source>
        <dbReference type="SAM" id="MobiDB-lite"/>
    </source>
</evidence>
<proteinExistence type="predicted"/>
<dbReference type="EMBL" id="JBBPBN010000002">
    <property type="protein sequence ID" value="KAK9044482.1"/>
    <property type="molecule type" value="Genomic_DNA"/>
</dbReference>
<organism evidence="2 3">
    <name type="scientific">Hibiscus sabdariffa</name>
    <name type="common">roselle</name>
    <dbReference type="NCBI Taxonomy" id="183260"/>
    <lineage>
        <taxon>Eukaryota</taxon>
        <taxon>Viridiplantae</taxon>
        <taxon>Streptophyta</taxon>
        <taxon>Embryophyta</taxon>
        <taxon>Tracheophyta</taxon>
        <taxon>Spermatophyta</taxon>
        <taxon>Magnoliopsida</taxon>
        <taxon>eudicotyledons</taxon>
        <taxon>Gunneridae</taxon>
        <taxon>Pentapetalae</taxon>
        <taxon>rosids</taxon>
        <taxon>malvids</taxon>
        <taxon>Malvales</taxon>
        <taxon>Malvaceae</taxon>
        <taxon>Malvoideae</taxon>
        <taxon>Hibiscus</taxon>
    </lineage>
</organism>
<reference evidence="2 3" key="1">
    <citation type="journal article" date="2024" name="G3 (Bethesda)">
        <title>Genome assembly of Hibiscus sabdariffa L. provides insights into metabolisms of medicinal natural products.</title>
        <authorList>
            <person name="Kim T."/>
        </authorList>
    </citation>
    <scope>NUCLEOTIDE SEQUENCE [LARGE SCALE GENOMIC DNA]</scope>
    <source>
        <strain evidence="2">TK-2024</strain>
        <tissue evidence="2">Old leaves</tissue>
    </source>
</reference>
<evidence type="ECO:0000313" key="2">
    <source>
        <dbReference type="EMBL" id="KAK9044482.1"/>
    </source>
</evidence>
<gene>
    <name evidence="2" type="ORF">V6N11_058382</name>
</gene>